<keyword evidence="4" id="KW-0121">Carboxypeptidase</keyword>
<dbReference type="GO" id="GO:0000270">
    <property type="term" value="P:peptidoglycan metabolic process"/>
    <property type="evidence" value="ECO:0007669"/>
    <property type="project" value="TreeGrafter"/>
</dbReference>
<keyword evidence="3" id="KW-0732">Signal</keyword>
<keyword evidence="2" id="KW-0378">Hydrolase</keyword>
<keyword evidence="4" id="KW-0645">Protease</keyword>
<accession>A0A318L2K1</accession>
<comment type="similarity">
    <text evidence="1">Belongs to the peptidase S13 family.</text>
</comment>
<dbReference type="InterPro" id="IPR012338">
    <property type="entry name" value="Beta-lactam/transpept-like"/>
</dbReference>
<gene>
    <name evidence="4" type="ORF">DFR34_12919</name>
</gene>
<evidence type="ECO:0000256" key="1">
    <source>
        <dbReference type="ARBA" id="ARBA00006096"/>
    </source>
</evidence>
<dbReference type="PANTHER" id="PTHR30023:SF0">
    <property type="entry name" value="PENICILLIN-SENSITIVE CARBOXYPEPTIDASE A"/>
    <property type="match status" value="1"/>
</dbReference>
<dbReference type="OrthoDB" id="9802627at2"/>
<dbReference type="NCBIfam" id="TIGR00666">
    <property type="entry name" value="PBP4"/>
    <property type="match status" value="1"/>
</dbReference>
<dbReference type="Gene3D" id="3.40.710.10">
    <property type="entry name" value="DD-peptidase/beta-lactamase superfamily"/>
    <property type="match status" value="2"/>
</dbReference>
<dbReference type="PRINTS" id="PR00922">
    <property type="entry name" value="DADACBPTASE3"/>
</dbReference>
<dbReference type="GO" id="GO:0006508">
    <property type="term" value="P:proteolysis"/>
    <property type="evidence" value="ECO:0007669"/>
    <property type="project" value="InterPro"/>
</dbReference>
<dbReference type="InterPro" id="IPR000667">
    <property type="entry name" value="Peptidase_S13"/>
</dbReference>
<dbReference type="EMBL" id="QJKI01000029">
    <property type="protein sequence ID" value="PXX74683.1"/>
    <property type="molecule type" value="Genomic_DNA"/>
</dbReference>
<dbReference type="Pfam" id="PF02113">
    <property type="entry name" value="Peptidase_S13"/>
    <property type="match status" value="1"/>
</dbReference>
<organism evidence="4 5">
    <name type="scientific">Rivihabitans pingtungensis</name>
    <dbReference type="NCBI Taxonomy" id="1054498"/>
    <lineage>
        <taxon>Bacteria</taxon>
        <taxon>Pseudomonadati</taxon>
        <taxon>Pseudomonadota</taxon>
        <taxon>Betaproteobacteria</taxon>
        <taxon>Neisseriales</taxon>
        <taxon>Aquaspirillaceae</taxon>
        <taxon>Rivihabitans</taxon>
    </lineage>
</organism>
<feature type="chain" id="PRO_5016367453" evidence="3">
    <location>
        <begin position="21"/>
        <end position="461"/>
    </location>
</feature>
<evidence type="ECO:0000313" key="5">
    <source>
        <dbReference type="Proteomes" id="UP000247555"/>
    </source>
</evidence>
<comment type="caution">
    <text evidence="4">The sequence shown here is derived from an EMBL/GenBank/DDBJ whole genome shotgun (WGS) entry which is preliminary data.</text>
</comment>
<name>A0A318L2K1_9NEIS</name>
<evidence type="ECO:0000256" key="2">
    <source>
        <dbReference type="ARBA" id="ARBA00022801"/>
    </source>
</evidence>
<dbReference type="RefSeq" id="WP_110391979.1">
    <property type="nucleotide sequence ID" value="NZ_QJKI01000029.1"/>
</dbReference>
<dbReference type="Proteomes" id="UP000247555">
    <property type="component" value="Unassembled WGS sequence"/>
</dbReference>
<feature type="signal peptide" evidence="3">
    <location>
        <begin position="1"/>
        <end position="20"/>
    </location>
</feature>
<dbReference type="PANTHER" id="PTHR30023">
    <property type="entry name" value="D-ALANYL-D-ALANINE CARBOXYPEPTIDASE"/>
    <property type="match status" value="1"/>
</dbReference>
<dbReference type="GO" id="GO:0004185">
    <property type="term" value="F:serine-type carboxypeptidase activity"/>
    <property type="evidence" value="ECO:0007669"/>
    <property type="project" value="InterPro"/>
</dbReference>
<dbReference type="AlphaFoldDB" id="A0A318L2K1"/>
<dbReference type="SUPFAM" id="SSF56601">
    <property type="entry name" value="beta-lactamase/transpeptidase-like"/>
    <property type="match status" value="1"/>
</dbReference>
<dbReference type="Gene3D" id="3.50.80.20">
    <property type="entry name" value="D-Ala-D-Ala carboxypeptidase C, peptidase S13"/>
    <property type="match status" value="1"/>
</dbReference>
<protein>
    <submittedName>
        <fullName evidence="4">D-alanyl-D-alanine carboxypeptidase/D-alanyl-D-alanine-endopeptidase (Penicillin-binding protein 4)</fullName>
    </submittedName>
</protein>
<evidence type="ECO:0000313" key="4">
    <source>
        <dbReference type="EMBL" id="PXX74683.1"/>
    </source>
</evidence>
<evidence type="ECO:0000256" key="3">
    <source>
        <dbReference type="SAM" id="SignalP"/>
    </source>
</evidence>
<reference evidence="4 5" key="1">
    <citation type="submission" date="2018-05" db="EMBL/GenBank/DDBJ databases">
        <title>Genomic Encyclopedia of Type Strains, Phase IV (KMG-IV): sequencing the most valuable type-strain genomes for metagenomic binning, comparative biology and taxonomic classification.</title>
        <authorList>
            <person name="Goeker M."/>
        </authorList>
    </citation>
    <scope>NUCLEOTIDE SEQUENCE [LARGE SCALE GENOMIC DNA]</scope>
    <source>
        <strain evidence="4 5">DSM 29661</strain>
    </source>
</reference>
<proteinExistence type="inferred from homology"/>
<keyword evidence="5" id="KW-1185">Reference proteome</keyword>
<sequence>MMLRPLLAACCLLLPSLAHALNLGAIRPDEVAIWMAPQDGGPAIVQHRADVPMNPASTMKLLTTLSALELLAPDYRWRTELLADARPRGDTLDGPLYWKGGGDPHFDRNDLAALARDLRGRGIRHLAGDVVLDKQRFARTGSADDFASDSDKAFAVPPDALLAHLKVVWTTLFVQPDGVRVALDPPLDGLKVDNRLTVSQQANCEGGVKRYASLSAQGDTLRLEGALPAGCDGGKLFAPVWEHDAYQAAMFAALWREAGGSLAGQVRRGLTPANAVTLASVSSPTLAEVVRDINKYSNNTMARQLFLTLGAEFAQEGDVLRDGEAAVRRWATQRKLALPGLQLENGSGLSRRERISAAGLGALLQAGANSPYAPEFMASLPIAARDGTLRRRFVGQPVEARFKTGSLNDVRALAGYVKAVDGRRYALVVLINSPRASELTPAMDALVAGLIRHPGRLEAEP</sequence>